<accession>A0A377B7C5</accession>
<dbReference type="Pfam" id="PF01276">
    <property type="entry name" value="OKR_DC_1"/>
    <property type="match status" value="1"/>
</dbReference>
<dbReference type="InterPro" id="IPR015422">
    <property type="entry name" value="PyrdxlP-dep_Trfase_small"/>
</dbReference>
<evidence type="ECO:0000256" key="2">
    <source>
        <dbReference type="ARBA" id="ARBA00022898"/>
    </source>
</evidence>
<keyword evidence="3 6" id="KW-0456">Lyase</keyword>
<dbReference type="GO" id="GO:0030170">
    <property type="term" value="F:pyridoxal phosphate binding"/>
    <property type="evidence" value="ECO:0007669"/>
    <property type="project" value="TreeGrafter"/>
</dbReference>
<dbReference type="SUPFAM" id="SSF53383">
    <property type="entry name" value="PLP-dependent transferases"/>
    <property type="match status" value="1"/>
</dbReference>
<dbReference type="FunFam" id="3.90.100.10:FF:000002">
    <property type="entry name" value="Biodegradative arginine decarboxylase"/>
    <property type="match status" value="1"/>
</dbReference>
<dbReference type="InterPro" id="IPR000310">
    <property type="entry name" value="Orn/Lys/Arg_deCO2ase_major_dom"/>
</dbReference>
<dbReference type="PANTHER" id="PTHR45229:SF3">
    <property type="entry name" value="BIODEGRADATIVE ARGININE DECARBOXYLASE"/>
    <property type="match status" value="1"/>
</dbReference>
<sequence>MHPGESWHGFKDIPDNWSMLDPIKVSILAPGMGEDGELEETGVPAALVTAWLGRHGIVPTRTTDFQIMFLFSMGVTRGKWGTLVNTLCSFKRHYDANTPLAQVMPELVEQYPDTYANMGIHDLGDTMFAWLKENNPGARLNEAYSGLPVAEITPREAYNAIVDNNVELVSIENLPGRIAANSVIPYPPGIPMLLSGENFGDKNSPQVSYLRSLQSWDHHFPGFEHETEGTEIIDGIYHVMCVKA</sequence>
<dbReference type="GO" id="GO:0006527">
    <property type="term" value="P:L-arginine catabolic process"/>
    <property type="evidence" value="ECO:0007669"/>
    <property type="project" value="TreeGrafter"/>
</dbReference>
<dbReference type="PANTHER" id="PTHR45229">
    <property type="entry name" value="CONSTITUTIVE ORNITHINE DECARBOXYLASE"/>
    <property type="match status" value="1"/>
</dbReference>
<dbReference type="EMBL" id="UGED01000008">
    <property type="protein sequence ID" value="STL49578.1"/>
    <property type="molecule type" value="Genomic_DNA"/>
</dbReference>
<dbReference type="GO" id="GO:0005829">
    <property type="term" value="C:cytosol"/>
    <property type="evidence" value="ECO:0007669"/>
    <property type="project" value="TreeGrafter"/>
</dbReference>
<name>A0A377B7C5_ECOLX</name>
<protein>
    <submittedName>
        <fullName evidence="6">Biodegradative arginine decarboxylase</fullName>
        <ecNumber evidence="6">4.1.1.19</ecNumber>
    </submittedName>
</protein>
<organism evidence="6 7">
    <name type="scientific">Escherichia coli</name>
    <dbReference type="NCBI Taxonomy" id="562"/>
    <lineage>
        <taxon>Bacteria</taxon>
        <taxon>Pseudomonadati</taxon>
        <taxon>Pseudomonadota</taxon>
        <taxon>Gammaproteobacteria</taxon>
        <taxon>Enterobacterales</taxon>
        <taxon>Enterobacteriaceae</taxon>
        <taxon>Escherichia</taxon>
    </lineage>
</organism>
<dbReference type="InterPro" id="IPR011193">
    <property type="entry name" value="Orn/lys/arg_de-COase"/>
</dbReference>
<evidence type="ECO:0000259" key="5">
    <source>
        <dbReference type="Pfam" id="PF03711"/>
    </source>
</evidence>
<dbReference type="SUPFAM" id="SSF55904">
    <property type="entry name" value="Ornithine decarboxylase C-terminal domain"/>
    <property type="match status" value="1"/>
</dbReference>
<dbReference type="InterPro" id="IPR015424">
    <property type="entry name" value="PyrdxlP-dep_Trfase"/>
</dbReference>
<dbReference type="Gene3D" id="3.90.1150.10">
    <property type="entry name" value="Aspartate Aminotransferase, domain 1"/>
    <property type="match status" value="1"/>
</dbReference>
<feature type="domain" description="Orn/Lys/Arg decarboxylases family 1 pyridoxal-P attachment site" evidence="4">
    <location>
        <begin position="1"/>
        <end position="78"/>
    </location>
</feature>
<proteinExistence type="predicted"/>
<dbReference type="Pfam" id="PF03711">
    <property type="entry name" value="OKR_DC_1_C"/>
    <property type="match status" value="1"/>
</dbReference>
<dbReference type="EC" id="4.1.1.19" evidence="6"/>
<reference evidence="6 7" key="1">
    <citation type="submission" date="2018-06" db="EMBL/GenBank/DDBJ databases">
        <authorList>
            <consortium name="Pathogen Informatics"/>
            <person name="Doyle S."/>
        </authorList>
    </citation>
    <scope>NUCLEOTIDE SEQUENCE [LARGE SCALE GENOMIC DNA]</scope>
    <source>
        <strain evidence="6 7">NCTC9962</strain>
    </source>
</reference>
<dbReference type="GO" id="GO:0008792">
    <property type="term" value="F:arginine decarboxylase activity"/>
    <property type="evidence" value="ECO:0007669"/>
    <property type="project" value="UniProtKB-EC"/>
</dbReference>
<dbReference type="Gene3D" id="3.90.100.10">
    <property type="entry name" value="Orn/Lys/Arg decarboxylase, C-terminal domain"/>
    <property type="match status" value="1"/>
</dbReference>
<keyword evidence="2" id="KW-0663">Pyridoxal phosphate</keyword>
<evidence type="ECO:0000259" key="4">
    <source>
        <dbReference type="Pfam" id="PF01276"/>
    </source>
</evidence>
<evidence type="ECO:0000313" key="7">
    <source>
        <dbReference type="Proteomes" id="UP000254052"/>
    </source>
</evidence>
<keyword evidence="1" id="KW-0210">Decarboxylase</keyword>
<dbReference type="InterPro" id="IPR008286">
    <property type="entry name" value="Prn/Lys/Arg_de-COase_C"/>
</dbReference>
<dbReference type="InterPro" id="IPR036633">
    <property type="entry name" value="Prn/Lys/Arg_de-COase_C_sf"/>
</dbReference>
<dbReference type="AlphaFoldDB" id="A0A377B7C5"/>
<evidence type="ECO:0000313" key="6">
    <source>
        <dbReference type="EMBL" id="STL49578.1"/>
    </source>
</evidence>
<dbReference type="Proteomes" id="UP000254052">
    <property type="component" value="Unassembled WGS sequence"/>
</dbReference>
<gene>
    <name evidence="6" type="primary">adiA_1</name>
    <name evidence="6" type="ORF">NCTC9962_03845</name>
</gene>
<evidence type="ECO:0000256" key="3">
    <source>
        <dbReference type="ARBA" id="ARBA00023239"/>
    </source>
</evidence>
<feature type="domain" description="Orn/Lys/Arg decarboxylase C-terminal" evidence="5">
    <location>
        <begin position="104"/>
        <end position="231"/>
    </location>
</feature>
<evidence type="ECO:0000256" key="1">
    <source>
        <dbReference type="ARBA" id="ARBA00022793"/>
    </source>
</evidence>